<dbReference type="PIRSF" id="PIRSF017082">
    <property type="entry name" value="YflP"/>
    <property type="match status" value="1"/>
</dbReference>
<dbReference type="CDD" id="cd13578">
    <property type="entry name" value="PBP2_Bug27"/>
    <property type="match status" value="1"/>
</dbReference>
<evidence type="ECO:0000313" key="4">
    <source>
        <dbReference type="Proteomes" id="UP000031843"/>
    </source>
</evidence>
<keyword evidence="4" id="KW-1185">Reference proteome</keyword>
<gene>
    <name evidence="3" type="ORF">RR42_s0486</name>
</gene>
<comment type="similarity">
    <text evidence="1">Belongs to the UPF0065 (bug) family.</text>
</comment>
<dbReference type="STRING" id="68895.RR42_s0486"/>
<evidence type="ECO:0000313" key="3">
    <source>
        <dbReference type="EMBL" id="AJG22079.1"/>
    </source>
</evidence>
<protein>
    <submittedName>
        <fullName evidence="3">Tricarboxylate transport protein TctC</fullName>
    </submittedName>
</protein>
<accession>A0A0C4YJJ9</accession>
<feature type="chain" id="PRO_5002181765" evidence="2">
    <location>
        <begin position="25"/>
        <end position="327"/>
    </location>
</feature>
<dbReference type="SUPFAM" id="SSF53850">
    <property type="entry name" value="Periplasmic binding protein-like II"/>
    <property type="match status" value="1"/>
</dbReference>
<name>A0A0C4YJJ9_9BURK</name>
<organism evidence="3 4">
    <name type="scientific">Cupriavidus basilensis</name>
    <dbReference type="NCBI Taxonomy" id="68895"/>
    <lineage>
        <taxon>Bacteria</taxon>
        <taxon>Pseudomonadati</taxon>
        <taxon>Pseudomonadota</taxon>
        <taxon>Betaproteobacteria</taxon>
        <taxon>Burkholderiales</taxon>
        <taxon>Burkholderiaceae</taxon>
        <taxon>Cupriavidus</taxon>
    </lineage>
</organism>
<dbReference type="Pfam" id="PF03401">
    <property type="entry name" value="TctC"/>
    <property type="match status" value="1"/>
</dbReference>
<dbReference type="InterPro" id="IPR042100">
    <property type="entry name" value="Bug_dom1"/>
</dbReference>
<dbReference type="PANTHER" id="PTHR42928:SF5">
    <property type="entry name" value="BLR1237 PROTEIN"/>
    <property type="match status" value="1"/>
</dbReference>
<dbReference type="RefSeq" id="WP_043353355.1">
    <property type="nucleotide sequence ID" value="NZ_CP010537.1"/>
</dbReference>
<keyword evidence="2" id="KW-0732">Signal</keyword>
<dbReference type="PANTHER" id="PTHR42928">
    <property type="entry name" value="TRICARBOXYLATE-BINDING PROTEIN"/>
    <property type="match status" value="1"/>
</dbReference>
<evidence type="ECO:0000256" key="2">
    <source>
        <dbReference type="SAM" id="SignalP"/>
    </source>
</evidence>
<dbReference type="AlphaFoldDB" id="A0A0C4YJJ9"/>
<reference evidence="3 4" key="1">
    <citation type="journal article" date="2015" name="Genome Announc.">
        <title>Complete Genome Sequence of Cupriavidus basilensis 4G11, Isolated from the Oak Ridge Field Research Center Site.</title>
        <authorList>
            <person name="Ray J."/>
            <person name="Waters R.J."/>
            <person name="Skerker J.M."/>
            <person name="Kuehl J.V."/>
            <person name="Price M.N."/>
            <person name="Huang J."/>
            <person name="Chakraborty R."/>
            <person name="Arkin A.P."/>
            <person name="Deutschbauer A."/>
        </authorList>
    </citation>
    <scope>NUCLEOTIDE SEQUENCE [LARGE SCALE GENOMIC DNA]</scope>
    <source>
        <strain evidence="3">4G11</strain>
    </source>
</reference>
<feature type="signal peptide" evidence="2">
    <location>
        <begin position="1"/>
        <end position="24"/>
    </location>
</feature>
<dbReference type="InterPro" id="IPR005064">
    <property type="entry name" value="BUG"/>
</dbReference>
<dbReference type="Gene3D" id="3.40.190.10">
    <property type="entry name" value="Periplasmic binding protein-like II"/>
    <property type="match status" value="1"/>
</dbReference>
<dbReference type="OrthoDB" id="8678477at2"/>
<sequence length="327" mass="33949">MKRRTWLATAGAAALGSMLAPVRAAAPYPNRPVRLIVPFLAGSAPDNIARTLSAELGRTLGQPLVVENMPGAGGVIGANALKRAAADGYTLGILANAHVINVHLYQNMPYDPVRDFTAITAISGGPTALVVPADAPYKTAGELIAALRRAPGKLNYGSGGKGSIAHLAVEALLHQTGTEAVHIPYKGATEIITAMLSGQTQFGMPVLGTATQYLRNGQVRALAVSSSARSVYFPEVPTLAEVLPPGLVLDNWSGLFAPARLPAELTQRLFAAVTALQASGRLDAQLKANAGELRRSASPSQFNGMVAADTARYGKLIRSIGMNGDVG</sequence>
<dbReference type="Gene3D" id="3.40.190.150">
    <property type="entry name" value="Bordetella uptake gene, domain 1"/>
    <property type="match status" value="1"/>
</dbReference>
<proteinExistence type="inferred from homology"/>
<dbReference type="Proteomes" id="UP000031843">
    <property type="component" value="Chromosome secondary"/>
</dbReference>
<evidence type="ECO:0000256" key="1">
    <source>
        <dbReference type="ARBA" id="ARBA00006987"/>
    </source>
</evidence>
<dbReference type="KEGG" id="cbw:RR42_s0486"/>
<dbReference type="EMBL" id="CP010537">
    <property type="protein sequence ID" value="AJG22079.1"/>
    <property type="molecule type" value="Genomic_DNA"/>
</dbReference>